<evidence type="ECO:0000256" key="9">
    <source>
        <dbReference type="SAM" id="Phobius"/>
    </source>
</evidence>
<feature type="compositionally biased region" description="Gly residues" evidence="8">
    <location>
        <begin position="697"/>
        <end position="716"/>
    </location>
</feature>
<reference evidence="12" key="1">
    <citation type="journal article" date="2022" name="bioRxiv">
        <title>Genomics of Preaxostyla Flagellates Illuminates Evolutionary Transitions and the Path Towards Mitochondrial Loss.</title>
        <authorList>
            <person name="Novak L.V.F."/>
            <person name="Treitli S.C."/>
            <person name="Pyrih J."/>
            <person name="Halakuc P."/>
            <person name="Pipaliya S.V."/>
            <person name="Vacek V."/>
            <person name="Brzon O."/>
            <person name="Soukal P."/>
            <person name="Eme L."/>
            <person name="Dacks J.B."/>
            <person name="Karnkowska A."/>
            <person name="Elias M."/>
            <person name="Hampl V."/>
        </authorList>
    </citation>
    <scope>NUCLEOTIDE SEQUENCE</scope>
    <source>
        <strain evidence="12">RCP-MX</strain>
    </source>
</reference>
<dbReference type="InterPro" id="IPR003594">
    <property type="entry name" value="HATPase_dom"/>
</dbReference>
<feature type="region of interest" description="Disordered" evidence="8">
    <location>
        <begin position="1445"/>
        <end position="1464"/>
    </location>
</feature>
<feature type="compositionally biased region" description="Pro residues" evidence="8">
    <location>
        <begin position="2232"/>
        <end position="2245"/>
    </location>
</feature>
<evidence type="ECO:0000313" key="12">
    <source>
        <dbReference type="EMBL" id="KAJ4458277.1"/>
    </source>
</evidence>
<feature type="modified residue" description="4-aspartylphosphate" evidence="7">
    <location>
        <position position="1929"/>
    </location>
</feature>
<feature type="region of interest" description="Disordered" evidence="8">
    <location>
        <begin position="1768"/>
        <end position="1802"/>
    </location>
</feature>
<protein>
    <submittedName>
        <fullName evidence="12">PAS domain S-box protein</fullName>
    </submittedName>
</protein>
<evidence type="ECO:0000256" key="2">
    <source>
        <dbReference type="ARBA" id="ARBA00022679"/>
    </source>
</evidence>
<sequence>MACPLGNFPPCRSLHLVECFRVFFNSEYVGGCTTLNHSYAETVWGLINSTTQYNVPVFVGQFDHPANGSYAVHSFRTTAGFNGVLDIALGTPFSFVTDWQGIVAGIIAALLGCSLVLVLLMSLCVQIITRPFRRLADRVSQSLEVLLKSDTFLAPAQLVSLPEPGAFCYVEVAQTMEALRQIAVRQNLMRAVVDAICFPILLLVPTEEANTQPLIHWEIAYVNHCFTTTFGYRPVEVPPLCVLLNARAPHRHHRGVRGAGAGLGASGGASPPEIVSGSRIVLRTAAGEPIHVVLRVVEINAVMKFLLLEDISRLVAESTERLHLERQILLVQRIQCLGRLARGFSVELNNCLGGISTSLELARAEVVSLRVAASPQLNPVPPPAAPEEPQSPATITAPTPPDASTALTAGTIHAVEKPGAPSLLQLLDDILAMVGRVSETVSKLAIFGQGNVHRMAATDVHRCIAEAAADIGSARPGILVTTSLNATESMVQPLPLLFSYLWMFGCLGLCLRSDGAGAQSASAPRLRFSSSSWTDRQYDPALLRNAVANLIVNGCDAMEGKGGTLSVVTINATLPEGSVPKGLLLVVAVTDQGRGISQANLQRIFEPFFTTKQRGNGLGLPVVFGMVQDLGGRIEVWTGHWGTRFVILLPLQQPAPTPGSGGGPVPTGTPAAPSMLCVNSHITDTPPPLMAFDRPSGGSGDGNGSHGGGGGGGGVGAQLPLSSVSSGSPMTTDSELTQTDATPRPASDAARGEREDVLLLGCPAAEVTRVEVAVSSLGHRTHFIMDDVAALDEIARLQPRSFGHILLSPRATLHCSADFPGFLTTLATASPLSKVVVVTDARTPSYTGELPKGVDIVSADRLTSCFGPGSPSLRPNTPALSSIPSEATLTPRSSLPSDGGLAVAAEPGMLPFPHFTSSPALPTAARALPPPIVSPTNSLALSTVPPGVATPRDLELSSVSPTPHKSATPPRGETKLPTCSLHLRTVLVVVGAACVLIALATGIALFLTAYSSIYGHLVQAEQNTIPKFLAATINVNRYDPLLAVTSVAQTLNSIKYSRLNNPVMVEWTRLAISPRSPSVPHLAALGLYQNGALFHTVAYGQDRITLCNLTSANNTSRCTHLLYAEPPRLFTTPAILAPDARPVDMDRVLPALDRPQCTLAEPNPCQGTLPGCPSRLIQCRALSTLSDTLRGMVIASFPLNTTAFFPRNFSLPLPAHTHAFMYDDQLRPVDTGTIPTSDQLVVQIEELLKADINATAYPEVYDLEGMAHSLGITSTRAWGLLFWMVLAFPVYPLLANFFSPSNIVASSVIGSMVVVILGLLWFLLSWITRDFTALPTRVRETLDQQISLLGTISGRASPGAIVGPMPQPPSPGDDADSSVDSAAVAASRAARRWSIFQELDSIYRALNNVRTNPSLLRSLIEAIPMPTLVFRIVHAPRKPRLARHWASFTPPGPPRELEDPSHPRGILHRADGTELPVALHVLNIEQQYLIVIFEDLSPITSEHEACVALSQQLHELQQAESTGRFAGGAAHDINNVLTGIILSTELLQGRLQDENLDAALPAIGDVLALAHRASETVAKLLMFSRRAPRSGTGVADAHQCVGAVSDLLRHSLDPRIVLNTSLLATEYTVEYDLTLLRNALLNLAVNARDAMPNGGELLFATANATLPLPLPNSSGSCDSSLVVGDAPLPAGAAPGRYLVLAVSDTGTGIAPAAQPHLFEPFTTKTGAAGLGLAAVFGMLQDVGGWVDVTTGPWGSRFALWLPLESPRNPAQSVGLSGTPAAEATAPPVLPRPQPPSEDHAPTRAAPLALIPSDRHSLVRLVTVPAPPTPACTPAPAAPRIHHHHGHRSHSHATRRSPHGGTPAGAAAPRFPFRVLLVDDDRVIQLAGAQILRSLGAEAVVVVGDGQAALEAVAAAQRPEERPFDLVLLDLGLPLMAGPEAFARMREVAPDLVVVVLSGDAAGPEGDALLAAGAPLQKPFGAAELEGVIEQLQSLIVQRPAFQKAHPPESSPAVAVHGAVTAEPRVAPTSDRESDGHASQSPPPSGIGGNSLAPSGHRHHRRSRPKSHSASKLAPCILLVDDDEVVRQAAEKMLVHLGYRVLSACDGLEGVEQFQAHMEDVALVMLDIVMPRMGLLAPVPLCPDPGRGCCSHHRVLVAFSSDGREAFFEMKRLCPAVRVLIASGFPEGADVEELTRAGARFLQKPYPLKVLRDILKGILADGQGRGDCGGAPSPSPRTAPPTPSSIPGPQQQSE</sequence>
<dbReference type="SUPFAM" id="SSF52172">
    <property type="entry name" value="CheY-like"/>
    <property type="match status" value="2"/>
</dbReference>
<feature type="compositionally biased region" description="Basic residues" evidence="8">
    <location>
        <begin position="1839"/>
        <end position="1857"/>
    </location>
</feature>
<feature type="domain" description="Histidine kinase" evidence="10">
    <location>
        <begin position="1528"/>
        <end position="1765"/>
    </location>
</feature>
<name>A0ABQ8UG91_9EUKA</name>
<dbReference type="InterPro" id="IPR036097">
    <property type="entry name" value="HisK_dim/P_sf"/>
</dbReference>
<proteinExistence type="predicted"/>
<dbReference type="Pfam" id="PF00072">
    <property type="entry name" value="Response_reg"/>
    <property type="match status" value="2"/>
</dbReference>
<keyword evidence="2" id="KW-0808">Transferase</keyword>
<evidence type="ECO:0000256" key="1">
    <source>
        <dbReference type="ARBA" id="ARBA00022553"/>
    </source>
</evidence>
<keyword evidence="5" id="KW-0067">ATP-binding</keyword>
<dbReference type="Gene3D" id="3.30.565.10">
    <property type="entry name" value="Histidine kinase-like ATPase, C-terminal domain"/>
    <property type="match status" value="2"/>
</dbReference>
<dbReference type="InterPro" id="IPR003661">
    <property type="entry name" value="HisK_dim/P_dom"/>
</dbReference>
<evidence type="ECO:0000256" key="6">
    <source>
        <dbReference type="ARBA" id="ARBA00023012"/>
    </source>
</evidence>
<dbReference type="CDD" id="cd00156">
    <property type="entry name" value="REC"/>
    <property type="match status" value="1"/>
</dbReference>
<feature type="region of interest" description="Disordered" evidence="8">
    <location>
        <begin position="2222"/>
        <end position="2253"/>
    </location>
</feature>
<keyword evidence="9" id="KW-1133">Transmembrane helix</keyword>
<feature type="region of interest" description="Disordered" evidence="8">
    <location>
        <begin position="951"/>
        <end position="973"/>
    </location>
</feature>
<dbReference type="CDD" id="cd17546">
    <property type="entry name" value="REC_hyHK_CKI1_RcsC-like"/>
    <property type="match status" value="1"/>
</dbReference>
<dbReference type="Gene3D" id="1.10.287.130">
    <property type="match status" value="1"/>
</dbReference>
<dbReference type="SUPFAM" id="SSF47384">
    <property type="entry name" value="Homodimeric domain of signal transducing histidine kinase"/>
    <property type="match status" value="1"/>
</dbReference>
<dbReference type="SMART" id="SM00448">
    <property type="entry name" value="REC"/>
    <property type="match status" value="2"/>
</dbReference>
<feature type="domain" description="Response regulatory" evidence="11">
    <location>
        <begin position="1873"/>
        <end position="1992"/>
    </location>
</feature>
<feature type="transmembrane region" description="Helical" evidence="9">
    <location>
        <begin position="1304"/>
        <end position="1327"/>
    </location>
</feature>
<feature type="transmembrane region" description="Helical" evidence="9">
    <location>
        <begin position="102"/>
        <end position="128"/>
    </location>
</feature>
<evidence type="ECO:0000256" key="5">
    <source>
        <dbReference type="ARBA" id="ARBA00022840"/>
    </source>
</evidence>
<dbReference type="Proteomes" id="UP001141327">
    <property type="component" value="Unassembled WGS sequence"/>
</dbReference>
<dbReference type="InterPro" id="IPR036890">
    <property type="entry name" value="HATPase_C_sf"/>
</dbReference>
<feature type="region of interest" description="Disordered" evidence="8">
    <location>
        <begin position="1828"/>
        <end position="1864"/>
    </location>
</feature>
<feature type="modified residue" description="4-aspartylphosphate" evidence="7">
    <location>
        <position position="2126"/>
    </location>
</feature>
<feature type="domain" description="Response regulatory" evidence="11">
    <location>
        <begin position="2075"/>
        <end position="2218"/>
    </location>
</feature>
<dbReference type="CDD" id="cd00082">
    <property type="entry name" value="HisKA"/>
    <property type="match status" value="1"/>
</dbReference>
<feature type="compositionally biased region" description="Basic and acidic residues" evidence="8">
    <location>
        <begin position="1455"/>
        <end position="1464"/>
    </location>
</feature>
<feature type="domain" description="Histidine kinase" evidence="10">
    <location>
        <begin position="539"/>
        <end position="653"/>
    </location>
</feature>
<dbReference type="InterPro" id="IPR005467">
    <property type="entry name" value="His_kinase_dom"/>
</dbReference>
<feature type="compositionally biased region" description="Low complexity" evidence="8">
    <location>
        <begin position="387"/>
        <end position="403"/>
    </location>
</feature>
<dbReference type="SMART" id="SM00387">
    <property type="entry name" value="HATPase_c"/>
    <property type="match status" value="2"/>
</dbReference>
<feature type="region of interest" description="Disordered" evidence="8">
    <location>
        <begin position="868"/>
        <end position="896"/>
    </location>
</feature>
<dbReference type="PANTHER" id="PTHR43065:SF46">
    <property type="entry name" value="C4-DICARBOXYLATE TRANSPORT SENSOR PROTEIN DCTB"/>
    <property type="match status" value="1"/>
</dbReference>
<feature type="compositionally biased region" description="Polar residues" evidence="8">
    <location>
        <begin position="873"/>
        <end position="896"/>
    </location>
</feature>
<evidence type="ECO:0000256" key="7">
    <source>
        <dbReference type="PROSITE-ProRule" id="PRU00169"/>
    </source>
</evidence>
<dbReference type="PROSITE" id="PS50110">
    <property type="entry name" value="RESPONSE_REGULATORY"/>
    <property type="match status" value="2"/>
</dbReference>
<dbReference type="InterPro" id="IPR004358">
    <property type="entry name" value="Sig_transdc_His_kin-like_C"/>
</dbReference>
<evidence type="ECO:0000313" key="13">
    <source>
        <dbReference type="Proteomes" id="UP001141327"/>
    </source>
</evidence>
<feature type="region of interest" description="Disordered" evidence="8">
    <location>
        <begin position="2024"/>
        <end position="2068"/>
    </location>
</feature>
<feature type="transmembrane region" description="Helical" evidence="9">
    <location>
        <begin position="986"/>
        <end position="1007"/>
    </location>
</feature>
<evidence type="ECO:0000259" key="10">
    <source>
        <dbReference type="PROSITE" id="PS50109"/>
    </source>
</evidence>
<dbReference type="SMART" id="SM00388">
    <property type="entry name" value="HisKA"/>
    <property type="match status" value="1"/>
</dbReference>
<feature type="transmembrane region" description="Helical" evidence="9">
    <location>
        <begin position="1277"/>
        <end position="1298"/>
    </location>
</feature>
<comment type="caution">
    <text evidence="12">The sequence shown here is derived from an EMBL/GenBank/DDBJ whole genome shotgun (WGS) entry which is preliminary data.</text>
</comment>
<keyword evidence="9" id="KW-0812">Transmembrane</keyword>
<keyword evidence="6" id="KW-0902">Two-component regulatory system</keyword>
<keyword evidence="1 7" id="KW-0597">Phosphoprotein</keyword>
<dbReference type="EMBL" id="JAPMOS010000032">
    <property type="protein sequence ID" value="KAJ4458277.1"/>
    <property type="molecule type" value="Genomic_DNA"/>
</dbReference>
<keyword evidence="13" id="KW-1185">Reference proteome</keyword>
<feature type="region of interest" description="Disordered" evidence="8">
    <location>
        <begin position="683"/>
        <end position="752"/>
    </location>
</feature>
<keyword evidence="4" id="KW-0418">Kinase</keyword>
<dbReference type="PROSITE" id="PS50109">
    <property type="entry name" value="HIS_KIN"/>
    <property type="match status" value="2"/>
</dbReference>
<dbReference type="PANTHER" id="PTHR43065">
    <property type="entry name" value="SENSOR HISTIDINE KINASE"/>
    <property type="match status" value="1"/>
</dbReference>
<evidence type="ECO:0000259" key="11">
    <source>
        <dbReference type="PROSITE" id="PS50110"/>
    </source>
</evidence>
<feature type="compositionally biased region" description="Basic residues" evidence="8">
    <location>
        <begin position="2055"/>
        <end position="2068"/>
    </location>
</feature>
<dbReference type="Pfam" id="PF02518">
    <property type="entry name" value="HATPase_c"/>
    <property type="match status" value="2"/>
</dbReference>
<evidence type="ECO:0000256" key="8">
    <source>
        <dbReference type="SAM" id="MobiDB-lite"/>
    </source>
</evidence>
<evidence type="ECO:0000256" key="3">
    <source>
        <dbReference type="ARBA" id="ARBA00022741"/>
    </source>
</evidence>
<dbReference type="InterPro" id="IPR011006">
    <property type="entry name" value="CheY-like_superfamily"/>
</dbReference>
<dbReference type="SUPFAM" id="SSF55874">
    <property type="entry name" value="ATPase domain of HSP90 chaperone/DNA topoisomerase II/histidine kinase"/>
    <property type="match status" value="2"/>
</dbReference>
<dbReference type="Gene3D" id="3.40.50.2300">
    <property type="match status" value="2"/>
</dbReference>
<gene>
    <name evidence="12" type="ORF">PAPYR_6103</name>
</gene>
<evidence type="ECO:0000256" key="4">
    <source>
        <dbReference type="ARBA" id="ARBA00022777"/>
    </source>
</evidence>
<organism evidence="12 13">
    <name type="scientific">Paratrimastix pyriformis</name>
    <dbReference type="NCBI Taxonomy" id="342808"/>
    <lineage>
        <taxon>Eukaryota</taxon>
        <taxon>Metamonada</taxon>
        <taxon>Preaxostyla</taxon>
        <taxon>Paratrimastigidae</taxon>
        <taxon>Paratrimastix</taxon>
    </lineage>
</organism>
<dbReference type="InterPro" id="IPR001789">
    <property type="entry name" value="Sig_transdc_resp-reg_receiver"/>
</dbReference>
<keyword evidence="3" id="KW-0547">Nucleotide-binding</keyword>
<keyword evidence="9" id="KW-0472">Membrane</keyword>
<feature type="compositionally biased region" description="Polar residues" evidence="8">
    <location>
        <begin position="720"/>
        <end position="741"/>
    </location>
</feature>
<dbReference type="PRINTS" id="PR00344">
    <property type="entry name" value="BCTRLSENSOR"/>
</dbReference>
<accession>A0ABQ8UG91</accession>
<feature type="region of interest" description="Disordered" evidence="8">
    <location>
        <begin position="378"/>
        <end position="403"/>
    </location>
</feature>